<dbReference type="InterPro" id="IPR029016">
    <property type="entry name" value="GAF-like_dom_sf"/>
</dbReference>
<dbReference type="InterPro" id="IPR031803">
    <property type="entry name" value="BAT_GAF/HTH-assoc"/>
</dbReference>
<keyword evidence="1" id="KW-0285">Flavoprotein</keyword>
<evidence type="ECO:0000256" key="4">
    <source>
        <dbReference type="ARBA" id="ARBA00022777"/>
    </source>
</evidence>
<keyword evidence="3" id="KW-0808">Transferase</keyword>
<dbReference type="EMBL" id="FNYR01000005">
    <property type="protein sequence ID" value="SEI65635.1"/>
    <property type="molecule type" value="Genomic_DNA"/>
</dbReference>
<dbReference type="InterPro" id="IPR035965">
    <property type="entry name" value="PAS-like_dom_sf"/>
</dbReference>
<dbReference type="SMART" id="SM00065">
    <property type="entry name" value="GAF"/>
    <property type="match status" value="1"/>
</dbReference>
<dbReference type="InterPro" id="IPR000700">
    <property type="entry name" value="PAS-assoc_C"/>
</dbReference>
<dbReference type="PANTHER" id="PTHR47429">
    <property type="entry name" value="PROTEIN TWIN LOV 1"/>
    <property type="match status" value="1"/>
</dbReference>
<evidence type="ECO:0000256" key="2">
    <source>
        <dbReference type="ARBA" id="ARBA00022643"/>
    </source>
</evidence>
<dbReference type="Gene3D" id="3.40.50.2300">
    <property type="match status" value="1"/>
</dbReference>
<evidence type="ECO:0000256" key="3">
    <source>
        <dbReference type="ARBA" id="ARBA00022679"/>
    </source>
</evidence>
<accession>A0A2H4Q6H8</accession>
<protein>
    <submittedName>
        <fullName evidence="10">PAS domain S-box-containing protein</fullName>
    </submittedName>
</protein>
<evidence type="ECO:0000313" key="10">
    <source>
        <dbReference type="EMBL" id="SEI65635.1"/>
    </source>
</evidence>
<keyword evidence="5" id="KW-0157">Chromophore</keyword>
<keyword evidence="7" id="KW-0804">Transcription</keyword>
<dbReference type="SUPFAM" id="SSF52172">
    <property type="entry name" value="CheY-like"/>
    <property type="match status" value="1"/>
</dbReference>
<evidence type="ECO:0000256" key="6">
    <source>
        <dbReference type="ARBA" id="ARBA00023015"/>
    </source>
</evidence>
<dbReference type="NCBIfam" id="TIGR00229">
    <property type="entry name" value="sensory_box"/>
    <property type="match status" value="1"/>
</dbReference>
<dbReference type="SMART" id="SM00086">
    <property type="entry name" value="PAC"/>
    <property type="match status" value="1"/>
</dbReference>
<dbReference type="SUPFAM" id="SSF55785">
    <property type="entry name" value="PYP-like sensor domain (PAS domain)"/>
    <property type="match status" value="1"/>
</dbReference>
<accession>A0A1H6SP53</accession>
<dbReference type="Pfam" id="PF04967">
    <property type="entry name" value="HTH_10"/>
    <property type="match status" value="1"/>
</dbReference>
<sequence>MTAPRVLLVYPAEGGSRLKDAFETAGCRVQQVATATEALATLSTERWDCLVSEFELPGDDGLALRSAVRQLDPELPFILFTASDAIEESVVDAEYDSYVRKNGAASVDRLVSEVTATQPTAALTASQQDVSSAEPSPDELVRTMDTAPIGISLSNPSLTDYPLVYVNDAWEELTGYEAADLLGRNPRLLQGPNTDPETVDRLSEAIANEEPVSVEIRNYRRDGKPFWNELTIAPIYDDGGDLLYYVGFQIDVTDRREAEQLATERAETLESERRTLRRVLDRVNGLLREVSGVLVESTERREIEHRVCETIAAEEGYLGGWIGTVSSDGTDLRLSATKGLPTEIPETVPIAALPAAVGDAVDTDACHLCSVDDAEAEPEGQSETGLDPSTVGGRRLLVVPLCDDERRYGVLGVYGIDAAALDTREQELFDSLGKMIANGLHAVETTRILTTDDVTELRIEIRDPSFRLAQIAAVIGSPVERCGTTTTASGDYELYLTTDAADAVDSTEAGDAVDAVDTPEAAATVDVDPEALISLSFIQAARVVSKTDSELTLSVTMAQLPPDDELAAFGAVVTDTTATADGGTLTVEAPPEQDVRPLLETLQSQYDTVDLRAKTERERREQRPTEFRAVVDEHLTERQTAALEAAHLNDYFESPRPVDGETIAETMDITRQTFHQHLRAAERKLVAAYVDA</sequence>
<dbReference type="InterPro" id="IPR001789">
    <property type="entry name" value="Sig_transdc_resp-reg_receiver"/>
</dbReference>
<dbReference type="CDD" id="cd00156">
    <property type="entry name" value="REC"/>
    <property type="match status" value="1"/>
</dbReference>
<dbReference type="GO" id="GO:0016301">
    <property type="term" value="F:kinase activity"/>
    <property type="evidence" value="ECO:0007669"/>
    <property type="project" value="UniProtKB-KW"/>
</dbReference>
<dbReference type="PROSITE" id="PS50112">
    <property type="entry name" value="PAS"/>
    <property type="match status" value="1"/>
</dbReference>
<dbReference type="InterPro" id="IPR007050">
    <property type="entry name" value="HTH_bacterioopsin"/>
</dbReference>
<dbReference type="InterPro" id="IPR000014">
    <property type="entry name" value="PAS"/>
</dbReference>
<dbReference type="RefSeq" id="WP_089671313.1">
    <property type="nucleotide sequence ID" value="NZ_CP024845.1"/>
</dbReference>
<proteinExistence type="predicted"/>
<dbReference type="AlphaFoldDB" id="A0A1H6SP53"/>
<dbReference type="Pfam" id="PF13426">
    <property type="entry name" value="PAS_9"/>
    <property type="match status" value="1"/>
</dbReference>
<dbReference type="OrthoDB" id="106505at2157"/>
<dbReference type="InterPro" id="IPR003018">
    <property type="entry name" value="GAF"/>
</dbReference>
<dbReference type="PROSITE" id="PS50113">
    <property type="entry name" value="PAC"/>
    <property type="match status" value="1"/>
</dbReference>
<dbReference type="Proteomes" id="UP000198888">
    <property type="component" value="Unassembled WGS sequence"/>
</dbReference>
<dbReference type="PANTHER" id="PTHR47429:SF2">
    <property type="entry name" value="PROTEIN TWIN LOV 1"/>
    <property type="match status" value="1"/>
</dbReference>
<keyword evidence="4" id="KW-0418">Kinase</keyword>
<dbReference type="InterPro" id="IPR001610">
    <property type="entry name" value="PAC"/>
</dbReference>
<name>A0A1H6SP53_9EURY</name>
<dbReference type="GO" id="GO:0000160">
    <property type="term" value="P:phosphorelay signal transduction system"/>
    <property type="evidence" value="ECO:0007669"/>
    <property type="project" value="InterPro"/>
</dbReference>
<evidence type="ECO:0000256" key="7">
    <source>
        <dbReference type="ARBA" id="ARBA00023163"/>
    </source>
</evidence>
<reference evidence="10 11" key="1">
    <citation type="submission" date="2016-10" db="EMBL/GenBank/DDBJ databases">
        <authorList>
            <person name="de Groot N.N."/>
        </authorList>
    </citation>
    <scope>NUCLEOTIDE SEQUENCE [LARGE SCALE GENOMIC DNA]</scope>
    <source>
        <strain evidence="10 11">DSM 22187</strain>
    </source>
</reference>
<keyword evidence="2" id="KW-0288">FMN</keyword>
<dbReference type="CDD" id="cd00130">
    <property type="entry name" value="PAS"/>
    <property type="match status" value="1"/>
</dbReference>
<keyword evidence="11" id="KW-1185">Reference proteome</keyword>
<dbReference type="GeneID" id="35004042"/>
<evidence type="ECO:0000259" key="8">
    <source>
        <dbReference type="PROSITE" id="PS50112"/>
    </source>
</evidence>
<dbReference type="Pfam" id="PF13185">
    <property type="entry name" value="GAF_2"/>
    <property type="match status" value="1"/>
</dbReference>
<feature type="domain" description="PAC" evidence="9">
    <location>
        <begin position="212"/>
        <end position="264"/>
    </location>
</feature>
<dbReference type="SUPFAM" id="SSF55781">
    <property type="entry name" value="GAF domain-like"/>
    <property type="match status" value="1"/>
</dbReference>
<feature type="domain" description="PAS" evidence="8">
    <location>
        <begin position="136"/>
        <end position="209"/>
    </location>
</feature>
<keyword evidence="6" id="KW-0805">Transcription regulation</keyword>
<gene>
    <name evidence="10" type="ORF">SAMN05444271_10511</name>
</gene>
<dbReference type="InterPro" id="IPR011006">
    <property type="entry name" value="CheY-like_superfamily"/>
</dbReference>
<evidence type="ECO:0000259" key="9">
    <source>
        <dbReference type="PROSITE" id="PS50113"/>
    </source>
</evidence>
<evidence type="ECO:0000256" key="1">
    <source>
        <dbReference type="ARBA" id="ARBA00022630"/>
    </source>
</evidence>
<organism evidence="10 11">
    <name type="scientific">Halohasta litchfieldiae</name>
    <dbReference type="NCBI Taxonomy" id="1073996"/>
    <lineage>
        <taxon>Archaea</taxon>
        <taxon>Methanobacteriati</taxon>
        <taxon>Methanobacteriota</taxon>
        <taxon>Stenosarchaea group</taxon>
        <taxon>Halobacteria</taxon>
        <taxon>Halobacteriales</taxon>
        <taxon>Haloferacaceae</taxon>
        <taxon>Halohasta</taxon>
    </lineage>
</organism>
<dbReference type="Pfam" id="PF00072">
    <property type="entry name" value="Response_reg"/>
    <property type="match status" value="1"/>
</dbReference>
<evidence type="ECO:0000313" key="11">
    <source>
        <dbReference type="Proteomes" id="UP000198888"/>
    </source>
</evidence>
<dbReference type="Pfam" id="PF15915">
    <property type="entry name" value="BAT"/>
    <property type="match status" value="2"/>
</dbReference>
<dbReference type="STRING" id="1073996.SAMN05444271_10511"/>
<evidence type="ECO:0000256" key="5">
    <source>
        <dbReference type="ARBA" id="ARBA00022991"/>
    </source>
</evidence>
<dbReference type="Gene3D" id="3.30.450.20">
    <property type="entry name" value="PAS domain"/>
    <property type="match status" value="1"/>
</dbReference>
<dbReference type="KEGG" id="hae:halTADL_3276"/>
<dbReference type="Gene3D" id="3.30.450.40">
    <property type="match status" value="1"/>
</dbReference>